<accession>A0A4S2H4D7</accession>
<evidence type="ECO:0000313" key="4">
    <source>
        <dbReference type="Proteomes" id="UP000308054"/>
    </source>
</evidence>
<feature type="transmembrane region" description="Helical" evidence="1">
    <location>
        <begin position="232"/>
        <end position="252"/>
    </location>
</feature>
<gene>
    <name evidence="3" type="ORF">E5163_03225</name>
</gene>
<dbReference type="PANTHER" id="PTHR10422:SF38">
    <property type="entry name" value="CYTOCHROME B SUBUNIT OF NITRIC OXIDE REDUCTASE"/>
    <property type="match status" value="1"/>
</dbReference>
<dbReference type="SUPFAM" id="SSF81442">
    <property type="entry name" value="Cytochrome c oxidase subunit I-like"/>
    <property type="match status" value="1"/>
</dbReference>
<keyword evidence="1" id="KW-0812">Transmembrane</keyword>
<feature type="transmembrane region" description="Helical" evidence="1">
    <location>
        <begin position="724"/>
        <end position="742"/>
    </location>
</feature>
<feature type="transmembrane region" description="Helical" evidence="1">
    <location>
        <begin position="665"/>
        <end position="688"/>
    </location>
</feature>
<feature type="transmembrane region" description="Helical" evidence="1">
    <location>
        <begin position="412"/>
        <end position="434"/>
    </location>
</feature>
<evidence type="ECO:0000256" key="1">
    <source>
        <dbReference type="SAM" id="Phobius"/>
    </source>
</evidence>
<dbReference type="InterPro" id="IPR036927">
    <property type="entry name" value="Cyt_c_oxase-like_su1_sf"/>
</dbReference>
<feature type="transmembrane region" description="Helical" evidence="1">
    <location>
        <begin position="446"/>
        <end position="467"/>
    </location>
</feature>
<dbReference type="Gene3D" id="1.20.210.10">
    <property type="entry name" value="Cytochrome c oxidase-like, subunit I domain"/>
    <property type="match status" value="1"/>
</dbReference>
<sequence length="761" mass="84649">MQDRSIRKMGVLLAVILIASFSVLGWLGRDLYRQAPPMPEAVVTTQGDVVFTRDDIQTGRQVYQSMGGQQVGSIWGHGGYVAPDWSADWLHREALATLNVMAQEEYGRSWSELDEGAQARLQQRFQHEIRENTYDPQTGHIVISPQRAEAIAEVKPHYADLFGNGHALEGLREDYAIANNAIPDPERREALTAFFFWASWATVTERPNDTVSYTNNWPHEPLVGNEPSAPNVMWSIASVILLIAGIAALTWWHAGRKEEPAPTPPAEDPLAALKPTPSMKATRKYFWVVVALFLAQIGLGAITAHYAVEGHDFYGIPLSEILPYAVTRTWHTQLAIFWIATAWLATGLYLAPALGGREPKFQKIGVDVLFGALLVVVLGSMAGEWLGVQQYFDLDMNFWFGHQGWEYVDLGRFWQILLFAGLMIWLVLMGRALWPALRKPGEGQPLTIILFLSTIAIGLFYGAGLTWGKHTHLSMIEYWRWWVVHLWVEGFFEVFATAAIALLTVKLGLLRSRTANHAVLFATIIFLTGGVLGTLHHLYFAGTTTPTLAIGAVFSALEVVPLALIGHEALENYRMTKVAKWVKAYKWPILFFVAVAFWNLVGAGLLGFMINPPISLYYVQGLNLTPTHGHAALFGVYGFLGIGLMLFCMRGLFAREGWSDRMLAWSFWLLNGGLAMMVFMSLLPVGIIQAHASITEGFWFARSPEVVQSQLVHFFVWMRVPGDIVFSVGAGVLAVFVAKLAWTGFRGQKKTKPIPVAAPAE</sequence>
<dbReference type="GO" id="GO:0004129">
    <property type="term" value="F:cytochrome-c oxidase activity"/>
    <property type="evidence" value="ECO:0007669"/>
    <property type="project" value="InterPro"/>
</dbReference>
<feature type="domain" description="Nitric oxide reductase subunit B cytochrome c-like" evidence="2">
    <location>
        <begin position="39"/>
        <end position="219"/>
    </location>
</feature>
<dbReference type="InterPro" id="IPR054309">
    <property type="entry name" value="NorB_cytochrome_c-like"/>
</dbReference>
<proteinExistence type="predicted"/>
<feature type="transmembrane region" description="Helical" evidence="1">
    <location>
        <begin position="285"/>
        <end position="308"/>
    </location>
</feature>
<organism evidence="3 4">
    <name type="scientific">Marinicauda algicola</name>
    <dbReference type="NCBI Taxonomy" id="2029849"/>
    <lineage>
        <taxon>Bacteria</taxon>
        <taxon>Pseudomonadati</taxon>
        <taxon>Pseudomonadota</taxon>
        <taxon>Alphaproteobacteria</taxon>
        <taxon>Maricaulales</taxon>
        <taxon>Maricaulaceae</taxon>
        <taxon>Marinicauda</taxon>
    </lineage>
</organism>
<feature type="transmembrane region" description="Helical" evidence="1">
    <location>
        <begin position="630"/>
        <end position="653"/>
    </location>
</feature>
<evidence type="ECO:0000259" key="2">
    <source>
        <dbReference type="Pfam" id="PF22085"/>
    </source>
</evidence>
<evidence type="ECO:0000313" key="3">
    <source>
        <dbReference type="EMBL" id="TGY90152.1"/>
    </source>
</evidence>
<dbReference type="OrthoDB" id="9767153at2"/>
<feature type="transmembrane region" description="Helical" evidence="1">
    <location>
        <begin position="335"/>
        <end position="356"/>
    </location>
</feature>
<feature type="transmembrane region" description="Helical" evidence="1">
    <location>
        <begin position="368"/>
        <end position="392"/>
    </location>
</feature>
<dbReference type="RefSeq" id="WP_135994650.1">
    <property type="nucleotide sequence ID" value="NZ_CP071057.1"/>
</dbReference>
<feature type="transmembrane region" description="Helical" evidence="1">
    <location>
        <begin position="546"/>
        <end position="566"/>
    </location>
</feature>
<keyword evidence="1" id="KW-1133">Transmembrane helix</keyword>
<dbReference type="EMBL" id="SRXW01000001">
    <property type="protein sequence ID" value="TGY90152.1"/>
    <property type="molecule type" value="Genomic_DNA"/>
</dbReference>
<feature type="transmembrane region" description="Helical" evidence="1">
    <location>
        <begin position="517"/>
        <end position="540"/>
    </location>
</feature>
<dbReference type="GO" id="GO:0020037">
    <property type="term" value="F:heme binding"/>
    <property type="evidence" value="ECO:0007669"/>
    <property type="project" value="InterPro"/>
</dbReference>
<comment type="caution">
    <text evidence="3">The sequence shown here is derived from an EMBL/GenBank/DDBJ whole genome shotgun (WGS) entry which is preliminary data.</text>
</comment>
<dbReference type="Proteomes" id="UP000308054">
    <property type="component" value="Unassembled WGS sequence"/>
</dbReference>
<protein>
    <submittedName>
        <fullName evidence="3">Nitric-oxide reductase large subunit</fullName>
    </submittedName>
</protein>
<feature type="transmembrane region" description="Helical" evidence="1">
    <location>
        <begin position="479"/>
        <end position="505"/>
    </location>
</feature>
<dbReference type="Pfam" id="PF00115">
    <property type="entry name" value="COX1"/>
    <property type="match status" value="1"/>
</dbReference>
<dbReference type="AlphaFoldDB" id="A0A4S2H4D7"/>
<name>A0A4S2H4D7_9PROT</name>
<reference evidence="3 4" key="1">
    <citation type="journal article" date="2017" name="Int. J. Syst. Evol. Microbiol.">
        <title>Marinicauda algicola sp. nov., isolated from a marine red alga Rhodosorus marinus.</title>
        <authorList>
            <person name="Jeong S.E."/>
            <person name="Jeon S.H."/>
            <person name="Chun B.H."/>
            <person name="Kim D.W."/>
            <person name="Jeon C.O."/>
        </authorList>
    </citation>
    <scope>NUCLEOTIDE SEQUENCE [LARGE SCALE GENOMIC DNA]</scope>
    <source>
        <strain evidence="3 4">JCM 31718</strain>
    </source>
</reference>
<dbReference type="GO" id="GO:0016020">
    <property type="term" value="C:membrane"/>
    <property type="evidence" value="ECO:0007669"/>
    <property type="project" value="InterPro"/>
</dbReference>
<keyword evidence="1" id="KW-0472">Membrane</keyword>
<feature type="transmembrane region" description="Helical" evidence="1">
    <location>
        <begin position="587"/>
        <end position="610"/>
    </location>
</feature>
<dbReference type="InterPro" id="IPR000883">
    <property type="entry name" value="Cyt_C_Oxase_1"/>
</dbReference>
<dbReference type="Pfam" id="PF22085">
    <property type="entry name" value="NorB_cytochrome_c-like"/>
    <property type="match status" value="1"/>
</dbReference>
<dbReference type="PANTHER" id="PTHR10422">
    <property type="entry name" value="CYTOCHROME C OXIDASE SUBUNIT 1"/>
    <property type="match status" value="1"/>
</dbReference>
<dbReference type="GO" id="GO:0009060">
    <property type="term" value="P:aerobic respiration"/>
    <property type="evidence" value="ECO:0007669"/>
    <property type="project" value="InterPro"/>
</dbReference>
<keyword evidence="4" id="KW-1185">Reference proteome</keyword>